<dbReference type="AlphaFoldDB" id="A0A2N9DWV7"/>
<comment type="caution">
    <text evidence="1">The sequence shown here is derived from an EMBL/GenBank/DDBJ whole genome shotgun (WGS) entry which is preliminary data.</text>
</comment>
<gene>
    <name evidence="1" type="ORF">LFUMFP_310196</name>
</gene>
<organism evidence="1 2">
    <name type="scientific">Latilactobacillus fuchuensis</name>
    <dbReference type="NCBI Taxonomy" id="164393"/>
    <lineage>
        <taxon>Bacteria</taxon>
        <taxon>Bacillati</taxon>
        <taxon>Bacillota</taxon>
        <taxon>Bacilli</taxon>
        <taxon>Lactobacillales</taxon>
        <taxon>Lactobacillaceae</taxon>
        <taxon>Latilactobacillus</taxon>
    </lineage>
</organism>
<name>A0A2N9DWV7_9LACO</name>
<sequence>MVDFVAESHRNELDKQFKAIQQQRLAQTKALEKLSISTNFSVATLKIVAHKKSTAKKIARQSAETVSERLNQPLTEMPIYIKGKTVSKMKVAYSDENQRLLKL</sequence>
<evidence type="ECO:0000313" key="2">
    <source>
        <dbReference type="Proteomes" id="UP000238739"/>
    </source>
</evidence>
<protein>
    <submittedName>
        <fullName evidence="1">Uncharacterized protein</fullName>
    </submittedName>
</protein>
<dbReference type="Proteomes" id="UP000238739">
    <property type="component" value="Unassembled WGS sequence"/>
</dbReference>
<evidence type="ECO:0000313" key="1">
    <source>
        <dbReference type="EMBL" id="SPC39159.1"/>
    </source>
</evidence>
<dbReference type="EMBL" id="OGVC01000025">
    <property type="protein sequence ID" value="SPC39159.1"/>
    <property type="molecule type" value="Genomic_DNA"/>
</dbReference>
<accession>A0A2N9DWV7</accession>
<dbReference type="RefSeq" id="WP_106483395.1">
    <property type="nucleotide sequence ID" value="NZ_LT984417.1"/>
</dbReference>
<keyword evidence="2" id="KW-1185">Reference proteome</keyword>
<reference evidence="1" key="1">
    <citation type="submission" date="2018-01" db="EMBL/GenBank/DDBJ databases">
        <authorList>
            <person name="Chaillou S."/>
        </authorList>
    </citation>
    <scope>NUCLEOTIDE SEQUENCE [LARGE SCALE GENOMIC DNA]</scope>
    <source>
        <strain evidence="1">MFPC41A2801</strain>
    </source>
</reference>
<proteinExistence type="predicted"/>